<dbReference type="AlphaFoldDB" id="A0A0B6ZS10"/>
<proteinExistence type="predicted"/>
<reference evidence="1" key="1">
    <citation type="submission" date="2014-12" db="EMBL/GenBank/DDBJ databases">
        <title>Insight into the proteome of Arion vulgaris.</title>
        <authorList>
            <person name="Aradska J."/>
            <person name="Bulat T."/>
            <person name="Smidak R."/>
            <person name="Sarate P."/>
            <person name="Gangsoo J."/>
            <person name="Sialana F."/>
            <person name="Bilban M."/>
            <person name="Lubec G."/>
        </authorList>
    </citation>
    <scope>NUCLEOTIDE SEQUENCE</scope>
    <source>
        <tissue evidence="1">Skin</tissue>
    </source>
</reference>
<organism evidence="1">
    <name type="scientific">Arion vulgaris</name>
    <dbReference type="NCBI Taxonomy" id="1028688"/>
    <lineage>
        <taxon>Eukaryota</taxon>
        <taxon>Metazoa</taxon>
        <taxon>Spiralia</taxon>
        <taxon>Lophotrochozoa</taxon>
        <taxon>Mollusca</taxon>
        <taxon>Gastropoda</taxon>
        <taxon>Heterobranchia</taxon>
        <taxon>Euthyneura</taxon>
        <taxon>Panpulmonata</taxon>
        <taxon>Eupulmonata</taxon>
        <taxon>Stylommatophora</taxon>
        <taxon>Helicina</taxon>
        <taxon>Arionoidea</taxon>
        <taxon>Arionidae</taxon>
        <taxon>Arion</taxon>
    </lineage>
</organism>
<dbReference type="EMBL" id="HACG01023640">
    <property type="protein sequence ID" value="CEK70505.1"/>
    <property type="molecule type" value="Transcribed_RNA"/>
</dbReference>
<protein>
    <submittedName>
        <fullName evidence="1">Uncharacterized protein</fullName>
    </submittedName>
</protein>
<name>A0A0B6ZS10_9EUPU</name>
<gene>
    <name evidence="1" type="primary">ORF74449</name>
</gene>
<accession>A0A0B6ZS10</accession>
<evidence type="ECO:0000313" key="1">
    <source>
        <dbReference type="EMBL" id="CEK70505.1"/>
    </source>
</evidence>
<sequence length="58" mass="6357">MWILTISHTSGFHAKIRSATSGALATHEFKAGDRKKKKPHINDCVNNLKAIIQASVIT</sequence>